<feature type="transmembrane region" description="Helical" evidence="1">
    <location>
        <begin position="79"/>
        <end position="100"/>
    </location>
</feature>
<dbReference type="EMBL" id="CP046883">
    <property type="protein sequence ID" value="QNH96298.1"/>
    <property type="molecule type" value="Genomic_DNA"/>
</dbReference>
<evidence type="ECO:0008006" key="4">
    <source>
        <dbReference type="Google" id="ProtNLM"/>
    </source>
</evidence>
<dbReference type="KEGG" id="cans:GP473_06145"/>
<feature type="transmembrane region" description="Helical" evidence="1">
    <location>
        <begin position="51"/>
        <end position="72"/>
    </location>
</feature>
<keyword evidence="1" id="KW-0472">Membrane</keyword>
<feature type="transmembrane region" description="Helical" evidence="1">
    <location>
        <begin position="140"/>
        <end position="160"/>
    </location>
</feature>
<sequence>MSNFIVILHVLAAILLIGPVAVSTSMFAPQLRKVDSGSEDASTLRLLHSITRVYGLISLIVPTLGLIAMFTVDGAMKNPLIHTGLLLSIIAWVILVFLVIPRQRLALLSVNALTPADTPASEKETAALHKVDTAKLPAHIAMFGGIFNLLWFITALLMFFA</sequence>
<gene>
    <name evidence="2" type="ORF">GP473_06145</name>
</gene>
<dbReference type="AlphaFoldDB" id="A0A7G7YP78"/>
<keyword evidence="1" id="KW-1133">Transmembrane helix</keyword>
<keyword evidence="3" id="KW-1185">Reference proteome</keyword>
<name>A0A7G7YP78_9CORY</name>
<reference evidence="2 3" key="1">
    <citation type="submission" date="2019-12" db="EMBL/GenBank/DDBJ databases">
        <title>Corynebacterium sp. nov., isolated from feces of the Anser Albifrons in China.</title>
        <authorList>
            <person name="Liu Q."/>
        </authorList>
    </citation>
    <scope>NUCLEOTIDE SEQUENCE [LARGE SCALE GENOMIC DNA]</scope>
    <source>
        <strain evidence="2 3">23H37-10</strain>
    </source>
</reference>
<accession>A0A7G7YP78</accession>
<evidence type="ECO:0000313" key="3">
    <source>
        <dbReference type="Proteomes" id="UP000515275"/>
    </source>
</evidence>
<dbReference type="RefSeq" id="WP_186276718.1">
    <property type="nucleotide sequence ID" value="NZ_CP046883.1"/>
</dbReference>
<evidence type="ECO:0000256" key="1">
    <source>
        <dbReference type="SAM" id="Phobius"/>
    </source>
</evidence>
<evidence type="ECO:0000313" key="2">
    <source>
        <dbReference type="EMBL" id="QNH96298.1"/>
    </source>
</evidence>
<keyword evidence="1" id="KW-0812">Transmembrane</keyword>
<protein>
    <recommendedName>
        <fullName evidence="4">DUF2269 domain-containing protein</fullName>
    </recommendedName>
</protein>
<proteinExistence type="predicted"/>
<organism evidence="2 3">
    <name type="scientific">Corynebacterium anserum</name>
    <dbReference type="NCBI Taxonomy" id="2684406"/>
    <lineage>
        <taxon>Bacteria</taxon>
        <taxon>Bacillati</taxon>
        <taxon>Actinomycetota</taxon>
        <taxon>Actinomycetes</taxon>
        <taxon>Mycobacteriales</taxon>
        <taxon>Corynebacteriaceae</taxon>
        <taxon>Corynebacterium</taxon>
    </lineage>
</organism>
<dbReference type="Proteomes" id="UP000515275">
    <property type="component" value="Chromosome"/>
</dbReference>